<dbReference type="Pfam" id="PF04616">
    <property type="entry name" value="Glyco_hydro_43"/>
    <property type="match status" value="1"/>
</dbReference>
<accession>E5AAY1</accession>
<dbReference type="InParanoid" id="E5AAY1"/>
<dbReference type="OMA" id="LFQHRMY"/>
<dbReference type="Proteomes" id="UP000002668">
    <property type="component" value="Genome"/>
</dbReference>
<dbReference type="EMBL" id="FP929138">
    <property type="protein sequence ID" value="CBY00822.1"/>
    <property type="molecule type" value="Genomic_DNA"/>
</dbReference>
<dbReference type="InterPro" id="IPR023296">
    <property type="entry name" value="Glyco_hydro_beta-prop_sf"/>
</dbReference>
<comment type="similarity">
    <text evidence="1 7">Belongs to the glycosyl hydrolase 43 family.</text>
</comment>
<evidence type="ECO:0000256" key="8">
    <source>
        <dbReference type="SAM" id="MobiDB-lite"/>
    </source>
</evidence>
<dbReference type="STRING" id="985895.E5AAY1"/>
<proteinExistence type="inferred from homology"/>
<keyword evidence="2" id="KW-0732">Signal</keyword>
<evidence type="ECO:0008006" key="11">
    <source>
        <dbReference type="Google" id="ProtNLM"/>
    </source>
</evidence>
<dbReference type="AlphaFoldDB" id="E5AAY1"/>
<protein>
    <recommendedName>
        <fullName evidence="11">Glycosyl hydrolase family 43 protein</fullName>
    </recommendedName>
</protein>
<dbReference type="GeneID" id="13290434"/>
<dbReference type="GO" id="GO:0004553">
    <property type="term" value="F:hydrolase activity, hydrolyzing O-glycosyl compounds"/>
    <property type="evidence" value="ECO:0007669"/>
    <property type="project" value="InterPro"/>
</dbReference>
<dbReference type="CAZy" id="GH43">
    <property type="family name" value="Glycoside Hydrolase Family 43"/>
</dbReference>
<dbReference type="SUPFAM" id="SSF75005">
    <property type="entry name" value="Arabinanase/levansucrase/invertase"/>
    <property type="match status" value="1"/>
</dbReference>
<evidence type="ECO:0000313" key="10">
    <source>
        <dbReference type="Proteomes" id="UP000002668"/>
    </source>
</evidence>
<keyword evidence="4 7" id="KW-0326">Glycosidase</keyword>
<dbReference type="eggNOG" id="ENOG502R8XS">
    <property type="taxonomic scope" value="Eukaryota"/>
</dbReference>
<evidence type="ECO:0000313" key="9">
    <source>
        <dbReference type="EMBL" id="CBY00822.1"/>
    </source>
</evidence>
<dbReference type="HOGENOM" id="CLU_009397_2_0_1"/>
<evidence type="ECO:0000256" key="7">
    <source>
        <dbReference type="RuleBase" id="RU361187"/>
    </source>
</evidence>
<reference evidence="10" key="1">
    <citation type="journal article" date="2011" name="Nat. Commun.">
        <title>Effector diversification within compartments of the Leptosphaeria maculans genome affected by Repeat-Induced Point mutations.</title>
        <authorList>
            <person name="Rouxel T."/>
            <person name="Grandaubert J."/>
            <person name="Hane J.K."/>
            <person name="Hoede C."/>
            <person name="van de Wouw A.P."/>
            <person name="Couloux A."/>
            <person name="Dominguez V."/>
            <person name="Anthouard V."/>
            <person name="Bally P."/>
            <person name="Bourras S."/>
            <person name="Cozijnsen A.J."/>
            <person name="Ciuffetti L.M."/>
            <person name="Degrave A."/>
            <person name="Dilmaghani A."/>
            <person name="Duret L."/>
            <person name="Fudal I."/>
            <person name="Goodwin S.B."/>
            <person name="Gout L."/>
            <person name="Glaser N."/>
            <person name="Linglin J."/>
            <person name="Kema G.H.J."/>
            <person name="Lapalu N."/>
            <person name="Lawrence C.B."/>
            <person name="May K."/>
            <person name="Meyer M."/>
            <person name="Ollivier B."/>
            <person name="Poulain J."/>
            <person name="Schoch C.L."/>
            <person name="Simon A."/>
            <person name="Spatafora J.W."/>
            <person name="Stachowiak A."/>
            <person name="Turgeon B.G."/>
            <person name="Tyler B.M."/>
            <person name="Vincent D."/>
            <person name="Weissenbach J."/>
            <person name="Amselem J."/>
            <person name="Quesneville H."/>
            <person name="Oliver R.P."/>
            <person name="Wincker P."/>
            <person name="Balesdent M.-H."/>
            <person name="Howlett B.J."/>
        </authorList>
    </citation>
    <scope>NUCLEOTIDE SEQUENCE [LARGE SCALE GENOMIC DNA]</scope>
    <source>
        <strain evidence="10">JN3 / isolate v23.1.3 / race Av1-4-5-6-7-8</strain>
    </source>
</reference>
<sequence>MLGSECLGGEFPDVGIDQHQTSLPHGASFSSGSIAFKMRFLQTVSACVLALSSLVSAASFTNPLKARDGSDPHIAYTGGYYYMMTTTWTDLRITRARTLGGLKTGETRTVWTDANPDRCCNMWAPELHFLDGAWYIYYTAGRNGVENLDLQRPYVLKGGATPFDSYSYHARLTTTWGIDGSLVRFATWGNYFTWSCMSDNLQSLCIAPLTAPGRIGATRVLSRPTQSWEQNGSPVMEGPAAMYHGGKTYLAYSASFCWTPDYSLGLLTWDGSGDPGLERSWTKTGPFLTSANGNYGPGHNGFFTSPDETEIWNVYHATATSTGACDGNRYTMAQKVNWNSNGTPNFGTPARLGTTLAGPSGE</sequence>
<gene>
    <name evidence="9" type="ORF">LEMA_P019520.1</name>
</gene>
<dbReference type="CDD" id="cd18820">
    <property type="entry name" value="GH43_LbAraf43-like"/>
    <property type="match status" value="1"/>
</dbReference>
<dbReference type="Gene3D" id="2.115.10.20">
    <property type="entry name" value="Glycosyl hydrolase domain, family 43"/>
    <property type="match status" value="1"/>
</dbReference>
<feature type="region of interest" description="Disordered" evidence="8">
    <location>
        <begin position="341"/>
        <end position="362"/>
    </location>
</feature>
<dbReference type="VEuPathDB" id="FungiDB:LEMA_P019520.1"/>
<evidence type="ECO:0000256" key="2">
    <source>
        <dbReference type="ARBA" id="ARBA00022729"/>
    </source>
</evidence>
<dbReference type="GO" id="GO:0005975">
    <property type="term" value="P:carbohydrate metabolic process"/>
    <property type="evidence" value="ECO:0007669"/>
    <property type="project" value="InterPro"/>
</dbReference>
<evidence type="ECO:0000256" key="1">
    <source>
        <dbReference type="ARBA" id="ARBA00009865"/>
    </source>
</evidence>
<evidence type="ECO:0000256" key="4">
    <source>
        <dbReference type="ARBA" id="ARBA00023295"/>
    </source>
</evidence>
<name>E5AAY1_LEPMJ</name>
<dbReference type="InterPro" id="IPR006710">
    <property type="entry name" value="Glyco_hydro_43"/>
</dbReference>
<dbReference type="OrthoDB" id="272289at2759"/>
<keyword evidence="10" id="KW-1185">Reference proteome</keyword>
<evidence type="ECO:0000256" key="3">
    <source>
        <dbReference type="ARBA" id="ARBA00022801"/>
    </source>
</evidence>
<feature type="active site" description="Proton acceptor" evidence="5">
    <location>
        <position position="71"/>
    </location>
</feature>
<evidence type="ECO:0000256" key="5">
    <source>
        <dbReference type="PIRSR" id="PIRSR606710-1"/>
    </source>
</evidence>
<keyword evidence="3 7" id="KW-0378">Hydrolase</keyword>
<evidence type="ECO:0000256" key="6">
    <source>
        <dbReference type="PIRSR" id="PIRSR606710-2"/>
    </source>
</evidence>
<organism evidence="10">
    <name type="scientific">Leptosphaeria maculans (strain JN3 / isolate v23.1.3 / race Av1-4-5-6-7-8)</name>
    <name type="common">Blackleg fungus</name>
    <name type="synonym">Phoma lingam</name>
    <dbReference type="NCBI Taxonomy" id="985895"/>
    <lineage>
        <taxon>Eukaryota</taxon>
        <taxon>Fungi</taxon>
        <taxon>Dikarya</taxon>
        <taxon>Ascomycota</taxon>
        <taxon>Pezizomycotina</taxon>
        <taxon>Dothideomycetes</taxon>
        <taxon>Pleosporomycetidae</taxon>
        <taxon>Pleosporales</taxon>
        <taxon>Pleosporineae</taxon>
        <taxon>Leptosphaeriaceae</taxon>
        <taxon>Plenodomus</taxon>
        <taxon>Plenodomus lingam/Leptosphaeria maculans species complex</taxon>
    </lineage>
</organism>
<dbReference type="PANTHER" id="PTHR43817:SF1">
    <property type="entry name" value="HYDROLASE, FAMILY 43, PUTATIVE (AFU_ORTHOLOGUE AFUA_3G01660)-RELATED"/>
    <property type="match status" value="1"/>
</dbReference>
<feature type="active site" description="Proton donor" evidence="5">
    <location>
        <position position="237"/>
    </location>
</feature>
<dbReference type="PANTHER" id="PTHR43817">
    <property type="entry name" value="GLYCOSYL HYDROLASE"/>
    <property type="match status" value="1"/>
</dbReference>
<feature type="site" description="Important for catalytic activity, responsible for pKa modulation of the active site Glu and correct orientation of both the proton donor and substrate" evidence="6">
    <location>
        <position position="179"/>
    </location>
</feature>